<feature type="region of interest" description="Disordered" evidence="1">
    <location>
        <begin position="136"/>
        <end position="163"/>
    </location>
</feature>
<dbReference type="VEuPathDB" id="FungiDB:PMAA_078810"/>
<accession>B6QDY3</accession>
<proteinExistence type="predicted"/>
<gene>
    <name evidence="2" type="ORF">PMAA_078810</name>
</gene>
<feature type="compositionally biased region" description="Basic and acidic residues" evidence="1">
    <location>
        <begin position="139"/>
        <end position="151"/>
    </location>
</feature>
<sequence length="298" mass="34169">MSASPFLHTTHSNDLSSLGLGAETNQYDYQGVNHFLAVLDHENNLFATDTTGTKSQYFVLCNLNEQRFNRDFCNSARNTLTFESYIPGLQLLLVKMSEYEPHSVAARSFEKQLNFQLNAMDQADKGLMLLGTAHFQPSESDRKKRADDAYRPKRMPRNRRKSSWPSLTVEVGFSEPVRKLNSDAIWWITQSRGHVNNVIRISINRNYRQITIEKWANIAAVPDVDPAVTYRNVLSQEAGAKKIKFSNKEPLIITFDDLFLRSAQGQEADITFDTDILEAIASDVWYAQFEMNYHHQHL</sequence>
<dbReference type="PhylomeDB" id="B6QDY3"/>
<feature type="compositionally biased region" description="Basic residues" evidence="1">
    <location>
        <begin position="152"/>
        <end position="162"/>
    </location>
</feature>
<evidence type="ECO:0000313" key="3">
    <source>
        <dbReference type="Proteomes" id="UP000001294"/>
    </source>
</evidence>
<keyword evidence="3" id="KW-1185">Reference proteome</keyword>
<dbReference type="AlphaFoldDB" id="B6QDY3"/>
<dbReference type="EMBL" id="DS995901">
    <property type="protein sequence ID" value="EEA23854.1"/>
    <property type="molecule type" value="Genomic_DNA"/>
</dbReference>
<dbReference type="Proteomes" id="UP000001294">
    <property type="component" value="Unassembled WGS sequence"/>
</dbReference>
<protein>
    <submittedName>
        <fullName evidence="2">Uncharacterized protein</fullName>
    </submittedName>
</protein>
<reference evidence="3" key="1">
    <citation type="journal article" date="2015" name="Genome Announc.">
        <title>Genome sequence of the AIDS-associated pathogen Penicillium marneffei (ATCC18224) and its near taxonomic relative Talaromyces stipitatus (ATCC10500).</title>
        <authorList>
            <person name="Nierman W.C."/>
            <person name="Fedorova-Abrams N.D."/>
            <person name="Andrianopoulos A."/>
        </authorList>
    </citation>
    <scope>NUCLEOTIDE SEQUENCE [LARGE SCALE GENOMIC DNA]</scope>
    <source>
        <strain evidence="3">ATCC 18224 / CBS 334.59 / QM 7333</strain>
    </source>
</reference>
<name>B6QDY3_TALMQ</name>
<dbReference type="OrthoDB" id="4226005at2759"/>
<dbReference type="HOGENOM" id="CLU_058490_3_2_1"/>
<evidence type="ECO:0000256" key="1">
    <source>
        <dbReference type="SAM" id="MobiDB-lite"/>
    </source>
</evidence>
<organism evidence="2 3">
    <name type="scientific">Talaromyces marneffei (strain ATCC 18224 / CBS 334.59 / QM 7333)</name>
    <name type="common">Penicillium marneffei</name>
    <dbReference type="NCBI Taxonomy" id="441960"/>
    <lineage>
        <taxon>Eukaryota</taxon>
        <taxon>Fungi</taxon>
        <taxon>Dikarya</taxon>
        <taxon>Ascomycota</taxon>
        <taxon>Pezizomycotina</taxon>
        <taxon>Eurotiomycetes</taxon>
        <taxon>Eurotiomycetidae</taxon>
        <taxon>Eurotiales</taxon>
        <taxon>Trichocomaceae</taxon>
        <taxon>Talaromyces</taxon>
        <taxon>Talaromyces sect. Talaromyces</taxon>
    </lineage>
</organism>
<evidence type="ECO:0000313" key="2">
    <source>
        <dbReference type="EMBL" id="EEA23854.1"/>
    </source>
</evidence>